<reference evidence="1 2" key="2">
    <citation type="journal article" date="2013" name="Plant Cell Physiol.">
        <title>Rice Annotation Project Database (RAP-DB): an integrative and interactive database for rice genomics.</title>
        <authorList>
            <person name="Sakai H."/>
            <person name="Lee S.S."/>
            <person name="Tanaka T."/>
            <person name="Numa H."/>
            <person name="Kim J."/>
            <person name="Kawahara Y."/>
            <person name="Wakimoto H."/>
            <person name="Yang C.C."/>
            <person name="Iwamoto M."/>
            <person name="Abe T."/>
            <person name="Yamada Y."/>
            <person name="Muto A."/>
            <person name="Inokuchi H."/>
            <person name="Ikemura T."/>
            <person name="Matsumoto T."/>
            <person name="Sasaki T."/>
            <person name="Itoh T."/>
        </authorList>
    </citation>
    <scope>NUCLEOTIDE SEQUENCE [LARGE SCALE GENOMIC DNA]</scope>
    <source>
        <strain evidence="2">cv. Nipponbare</strain>
    </source>
</reference>
<evidence type="ECO:0000313" key="1">
    <source>
        <dbReference type="EMBL" id="BAT17319.1"/>
    </source>
</evidence>
<organism evidence="1 2">
    <name type="scientific">Oryza sativa subsp. japonica</name>
    <name type="common">Rice</name>
    <dbReference type="NCBI Taxonomy" id="39947"/>
    <lineage>
        <taxon>Eukaryota</taxon>
        <taxon>Viridiplantae</taxon>
        <taxon>Streptophyta</taxon>
        <taxon>Embryophyta</taxon>
        <taxon>Tracheophyta</taxon>
        <taxon>Spermatophyta</taxon>
        <taxon>Magnoliopsida</taxon>
        <taxon>Liliopsida</taxon>
        <taxon>Poales</taxon>
        <taxon>Poaceae</taxon>
        <taxon>BOP clade</taxon>
        <taxon>Oryzoideae</taxon>
        <taxon>Oryzeae</taxon>
        <taxon>Oryzinae</taxon>
        <taxon>Oryza</taxon>
        <taxon>Oryza sativa</taxon>
    </lineage>
</organism>
<accession>A0A0P0YAJ0</accession>
<dbReference type="Proteomes" id="UP000059680">
    <property type="component" value="Chromosome 12"/>
</dbReference>
<reference evidence="1 2" key="3">
    <citation type="journal article" date="2013" name="Rice">
        <title>Improvement of the Oryza sativa Nipponbare reference genome using next generation sequence and optical map data.</title>
        <authorList>
            <person name="Kawahara Y."/>
            <person name="de la Bastide M."/>
            <person name="Hamilton J.P."/>
            <person name="Kanamori H."/>
            <person name="McCombie W.R."/>
            <person name="Ouyang S."/>
            <person name="Schwartz D.C."/>
            <person name="Tanaka T."/>
            <person name="Wu J."/>
            <person name="Zhou S."/>
            <person name="Childs K.L."/>
            <person name="Davidson R.M."/>
            <person name="Lin H."/>
            <person name="Quesada-Ocampo L."/>
            <person name="Vaillancourt B."/>
            <person name="Sakai H."/>
            <person name="Lee S.S."/>
            <person name="Kim J."/>
            <person name="Numa H."/>
            <person name="Itoh T."/>
            <person name="Buell C.R."/>
            <person name="Matsumoto T."/>
        </authorList>
    </citation>
    <scope>NUCLEOTIDE SEQUENCE [LARGE SCALE GENOMIC DNA]</scope>
    <source>
        <strain evidence="2">cv. Nipponbare</strain>
    </source>
</reference>
<dbReference type="AlphaFoldDB" id="A0A0P0YAJ0"/>
<dbReference type="InParanoid" id="A0A0P0YAJ0"/>
<name>A0A0P0YAJ0_ORYSJ</name>
<dbReference type="PaxDb" id="39947-A0A0P0YAJ0"/>
<protein>
    <submittedName>
        <fullName evidence="1">Os12g0509900 protein</fullName>
    </submittedName>
</protein>
<evidence type="ECO:0000313" key="2">
    <source>
        <dbReference type="Proteomes" id="UP000059680"/>
    </source>
</evidence>
<gene>
    <name evidence="1" type="ordered locus">Os12g0509900</name>
    <name evidence="1" type="ORF">OSNPB_120509900</name>
</gene>
<feature type="non-terminal residue" evidence="1">
    <location>
        <position position="47"/>
    </location>
</feature>
<keyword evidence="2" id="KW-1185">Reference proteome</keyword>
<reference evidence="2" key="1">
    <citation type="journal article" date="2005" name="Nature">
        <title>The map-based sequence of the rice genome.</title>
        <authorList>
            <consortium name="International rice genome sequencing project (IRGSP)"/>
            <person name="Matsumoto T."/>
            <person name="Wu J."/>
            <person name="Kanamori H."/>
            <person name="Katayose Y."/>
            <person name="Fujisawa M."/>
            <person name="Namiki N."/>
            <person name="Mizuno H."/>
            <person name="Yamamoto K."/>
            <person name="Antonio B.A."/>
            <person name="Baba T."/>
            <person name="Sakata K."/>
            <person name="Nagamura Y."/>
            <person name="Aoki H."/>
            <person name="Arikawa K."/>
            <person name="Arita K."/>
            <person name="Bito T."/>
            <person name="Chiden Y."/>
            <person name="Fujitsuka N."/>
            <person name="Fukunaka R."/>
            <person name="Hamada M."/>
            <person name="Harada C."/>
            <person name="Hayashi A."/>
            <person name="Hijishita S."/>
            <person name="Honda M."/>
            <person name="Hosokawa S."/>
            <person name="Ichikawa Y."/>
            <person name="Idonuma A."/>
            <person name="Iijima M."/>
            <person name="Ikeda M."/>
            <person name="Ikeno M."/>
            <person name="Ito K."/>
            <person name="Ito S."/>
            <person name="Ito T."/>
            <person name="Ito Y."/>
            <person name="Ito Y."/>
            <person name="Iwabuchi A."/>
            <person name="Kamiya K."/>
            <person name="Karasawa W."/>
            <person name="Kurita K."/>
            <person name="Katagiri S."/>
            <person name="Kikuta A."/>
            <person name="Kobayashi H."/>
            <person name="Kobayashi N."/>
            <person name="Machita K."/>
            <person name="Maehara T."/>
            <person name="Masukawa M."/>
            <person name="Mizubayashi T."/>
            <person name="Mukai Y."/>
            <person name="Nagasaki H."/>
            <person name="Nagata Y."/>
            <person name="Naito S."/>
            <person name="Nakashima M."/>
            <person name="Nakama Y."/>
            <person name="Nakamichi Y."/>
            <person name="Nakamura M."/>
            <person name="Meguro A."/>
            <person name="Negishi M."/>
            <person name="Ohta I."/>
            <person name="Ohta T."/>
            <person name="Okamoto M."/>
            <person name="Ono N."/>
            <person name="Saji S."/>
            <person name="Sakaguchi M."/>
            <person name="Sakai K."/>
            <person name="Shibata M."/>
            <person name="Shimokawa T."/>
            <person name="Song J."/>
            <person name="Takazaki Y."/>
            <person name="Terasawa K."/>
            <person name="Tsugane M."/>
            <person name="Tsuji K."/>
            <person name="Ueda S."/>
            <person name="Waki K."/>
            <person name="Yamagata H."/>
            <person name="Yamamoto M."/>
            <person name="Yamamoto S."/>
            <person name="Yamane H."/>
            <person name="Yoshiki S."/>
            <person name="Yoshihara R."/>
            <person name="Yukawa K."/>
            <person name="Zhong H."/>
            <person name="Yano M."/>
            <person name="Yuan Q."/>
            <person name="Ouyang S."/>
            <person name="Liu J."/>
            <person name="Jones K.M."/>
            <person name="Gansberger K."/>
            <person name="Moffat K."/>
            <person name="Hill J."/>
            <person name="Bera J."/>
            <person name="Fadrosh D."/>
            <person name="Jin S."/>
            <person name="Johri S."/>
            <person name="Kim M."/>
            <person name="Overton L."/>
            <person name="Reardon M."/>
            <person name="Tsitrin T."/>
            <person name="Vuong H."/>
            <person name="Weaver B."/>
            <person name="Ciecko A."/>
            <person name="Tallon L."/>
            <person name="Jackson J."/>
            <person name="Pai G."/>
            <person name="Aken S.V."/>
            <person name="Utterback T."/>
            <person name="Reidmuller S."/>
            <person name="Feldblyum T."/>
            <person name="Hsiao J."/>
            <person name="Zismann V."/>
            <person name="Iobst S."/>
            <person name="de Vazeille A.R."/>
            <person name="Buell C.R."/>
            <person name="Ying K."/>
            <person name="Li Y."/>
            <person name="Lu T."/>
            <person name="Huang Y."/>
            <person name="Zhao Q."/>
            <person name="Feng Q."/>
            <person name="Zhang L."/>
            <person name="Zhu J."/>
            <person name="Weng Q."/>
            <person name="Mu J."/>
            <person name="Lu Y."/>
            <person name="Fan D."/>
            <person name="Liu Y."/>
            <person name="Guan J."/>
            <person name="Zhang Y."/>
            <person name="Yu S."/>
            <person name="Liu X."/>
            <person name="Zhang Y."/>
            <person name="Hong G."/>
            <person name="Han B."/>
            <person name="Choisne N."/>
            <person name="Demange N."/>
            <person name="Orjeda G."/>
            <person name="Samain S."/>
            <person name="Cattolico L."/>
            <person name="Pelletier E."/>
            <person name="Couloux A."/>
            <person name="Segurens B."/>
            <person name="Wincker P."/>
            <person name="D'Hont A."/>
            <person name="Scarpelli C."/>
            <person name="Weissenbach J."/>
            <person name="Salanoubat M."/>
            <person name="Quetier F."/>
            <person name="Yu Y."/>
            <person name="Kim H.R."/>
            <person name="Rambo T."/>
            <person name="Currie J."/>
            <person name="Collura K."/>
            <person name="Luo M."/>
            <person name="Yang T."/>
            <person name="Ammiraju J.S.S."/>
            <person name="Engler F."/>
            <person name="Soderlund C."/>
            <person name="Wing R.A."/>
            <person name="Palmer L.E."/>
            <person name="de la Bastide M."/>
            <person name="Spiegel L."/>
            <person name="Nascimento L."/>
            <person name="Zutavern T."/>
            <person name="O'Shaughnessy A."/>
            <person name="Dike S."/>
            <person name="Dedhia N."/>
            <person name="Preston R."/>
            <person name="Balija V."/>
            <person name="McCombie W.R."/>
            <person name="Chow T."/>
            <person name="Chen H."/>
            <person name="Chung M."/>
            <person name="Chen C."/>
            <person name="Shaw J."/>
            <person name="Wu H."/>
            <person name="Hsiao K."/>
            <person name="Chao Y."/>
            <person name="Chu M."/>
            <person name="Cheng C."/>
            <person name="Hour A."/>
            <person name="Lee P."/>
            <person name="Lin S."/>
            <person name="Lin Y."/>
            <person name="Liou J."/>
            <person name="Liu S."/>
            <person name="Hsing Y."/>
            <person name="Raghuvanshi S."/>
            <person name="Mohanty A."/>
            <person name="Bharti A.K."/>
            <person name="Gaur A."/>
            <person name="Gupta V."/>
            <person name="Kumar D."/>
            <person name="Ravi V."/>
            <person name="Vij S."/>
            <person name="Kapur A."/>
            <person name="Khurana P."/>
            <person name="Khurana P."/>
            <person name="Khurana J.P."/>
            <person name="Tyagi A.K."/>
            <person name="Gaikwad K."/>
            <person name="Singh A."/>
            <person name="Dalal V."/>
            <person name="Srivastava S."/>
            <person name="Dixit A."/>
            <person name="Pal A.K."/>
            <person name="Ghazi I.A."/>
            <person name="Yadav M."/>
            <person name="Pandit A."/>
            <person name="Bhargava A."/>
            <person name="Sureshbabu K."/>
            <person name="Batra K."/>
            <person name="Sharma T.R."/>
            <person name="Mohapatra T."/>
            <person name="Singh N.K."/>
            <person name="Messing J."/>
            <person name="Nelson A.B."/>
            <person name="Fuks G."/>
            <person name="Kavchok S."/>
            <person name="Keizer G."/>
            <person name="Linton E."/>
            <person name="Llaca V."/>
            <person name="Song R."/>
            <person name="Tanyolac B."/>
            <person name="Young S."/>
            <person name="Ho-Il K."/>
            <person name="Hahn J.H."/>
            <person name="Sangsakoo G."/>
            <person name="Vanavichit A."/>
            <person name="de Mattos Luiz.A.T."/>
            <person name="Zimmer P.D."/>
            <person name="Malone G."/>
            <person name="Dellagostin O."/>
            <person name="de Oliveira A.C."/>
            <person name="Bevan M."/>
            <person name="Bancroft I."/>
            <person name="Minx P."/>
            <person name="Cordum H."/>
            <person name="Wilson R."/>
            <person name="Cheng Z."/>
            <person name="Jin W."/>
            <person name="Jiang J."/>
            <person name="Leong S.A."/>
            <person name="Iwama H."/>
            <person name="Gojobori T."/>
            <person name="Itoh T."/>
            <person name="Niimura Y."/>
            <person name="Fujii Y."/>
            <person name="Habara T."/>
            <person name="Sakai H."/>
            <person name="Sato Y."/>
            <person name="Wilson G."/>
            <person name="Kumar K."/>
            <person name="McCouch S."/>
            <person name="Juretic N."/>
            <person name="Hoen D."/>
            <person name="Wright S."/>
            <person name="Bruskiewich R."/>
            <person name="Bureau T."/>
            <person name="Miyao A."/>
            <person name="Hirochika H."/>
            <person name="Nishikawa T."/>
            <person name="Kadowaki K."/>
            <person name="Sugiura M."/>
            <person name="Burr B."/>
            <person name="Sasaki T."/>
        </authorList>
    </citation>
    <scope>NUCLEOTIDE SEQUENCE [LARGE SCALE GENOMIC DNA]</scope>
    <source>
        <strain evidence="2">cv. Nipponbare</strain>
    </source>
</reference>
<sequence length="47" mass="5187">PPPPPAHGLSCSLSSARRIWIDAPTNQILKDLKSQILLPRVCYAKSF</sequence>
<dbReference type="Gramene" id="Os12t0509900-00">
    <property type="protein sequence ID" value="Os12t0509900-00"/>
    <property type="gene ID" value="Os12g0509900"/>
</dbReference>
<dbReference type="EMBL" id="AP014968">
    <property type="protein sequence ID" value="BAT17319.1"/>
    <property type="molecule type" value="Genomic_DNA"/>
</dbReference>
<proteinExistence type="predicted"/>